<reference evidence="2 3" key="1">
    <citation type="submission" date="2018-07" db="EMBL/GenBank/DDBJ databases">
        <title>Genome sequencing of oomycete isolates from Chile give support for New Zealand origin for Phytophthora kernoviae and make available the first Nothophytophthora sp. genome.</title>
        <authorList>
            <person name="Studholme D.J."/>
            <person name="Sanfuentes E."/>
            <person name="Panda P."/>
            <person name="Hill R."/>
            <person name="Sambles C."/>
            <person name="Grant M."/>
            <person name="Williams N.M."/>
            <person name="Mcdougal R.L."/>
        </authorList>
    </citation>
    <scope>NUCLEOTIDE SEQUENCE [LARGE SCALE GENOMIC DNA]</scope>
    <source>
        <strain evidence="2">Chile6</strain>
    </source>
</reference>
<dbReference type="SUPFAM" id="SSF53474">
    <property type="entry name" value="alpha/beta-Hydrolases"/>
    <property type="match status" value="1"/>
</dbReference>
<sequence length="512" mass="57219">MASNLTHVVVTRAGHMVPMDVPDVAADLLHRFVNRLEFNDKEQSISNMQMNATDLDVSLCYMPSDASKPEFLYSLLLALTAAFALSVNNAQVPIPGEPPGFTIGQGSGSAGVQLETYIDLLCPYSKTAYAGVKALASHYKPDELRVKAILFPLPFHQYGFTTAESVFTITSALGDDQFAPWLEVVYENQESFWNEATKDRSAAQVTNDLKDLAQKKFSGLTDKQWEEGMTGYGGTKADEHTRVAWKYACTRTITGTPQYTLNGVHFEEADSSWGLEDWIKAIDPLVQANKYKEDFKSAYPGLKRLVDHYKPDELRVRFVLFPLPYHQHAFAAAEAAFTITDALGDSSFTQWLETIYSNQDIFWNKPNKDLTPVQVTEKLKTLAQKTFPSLTDAQWEKGMTGYGGTDADDHTRESWKYTCSRGMSGTPLYTLNGVPFEADADWSFEKWFHVIDPLVKANKPVLKEQEEMQGLWEATHILSGVPRSQPDRDVMHLVRSGEWATAAQACEGVAES</sequence>
<dbReference type="AlphaFoldDB" id="A0A3F2RU27"/>
<dbReference type="OrthoDB" id="37297at2759"/>
<dbReference type="PANTHER" id="PTHR33875">
    <property type="entry name" value="OS09G0542200 PROTEIN"/>
    <property type="match status" value="1"/>
</dbReference>
<accession>A0A3F2RU27</accession>
<dbReference type="PANTHER" id="PTHR33875:SF2">
    <property type="entry name" value="ACR183CP"/>
    <property type="match status" value="1"/>
</dbReference>
<dbReference type="Pfam" id="PF13462">
    <property type="entry name" value="Thioredoxin_4"/>
    <property type="match status" value="1"/>
</dbReference>
<dbReference type="InterPro" id="IPR029058">
    <property type="entry name" value="AB_hydrolase_fold"/>
</dbReference>
<feature type="domain" description="Thioredoxin-like fold" evidence="1">
    <location>
        <begin position="104"/>
        <end position="280"/>
    </location>
</feature>
<comment type="caution">
    <text evidence="2">The sequence shown here is derived from an EMBL/GenBank/DDBJ whole genome shotgun (WGS) entry which is preliminary data.</text>
</comment>
<evidence type="ECO:0000313" key="3">
    <source>
        <dbReference type="Proteomes" id="UP000277300"/>
    </source>
</evidence>
<dbReference type="Gene3D" id="3.40.30.10">
    <property type="entry name" value="Glutaredoxin"/>
    <property type="match status" value="2"/>
</dbReference>
<protein>
    <recommendedName>
        <fullName evidence="1">Thioredoxin-like fold domain-containing protein</fullName>
    </recommendedName>
</protein>
<dbReference type="Proteomes" id="UP000277300">
    <property type="component" value="Unassembled WGS sequence"/>
</dbReference>
<organism evidence="2 3">
    <name type="scientific">Phytophthora kernoviae</name>
    <dbReference type="NCBI Taxonomy" id="325452"/>
    <lineage>
        <taxon>Eukaryota</taxon>
        <taxon>Sar</taxon>
        <taxon>Stramenopiles</taxon>
        <taxon>Oomycota</taxon>
        <taxon>Peronosporomycetes</taxon>
        <taxon>Peronosporales</taxon>
        <taxon>Peronosporaceae</taxon>
        <taxon>Phytophthora</taxon>
    </lineage>
</organism>
<proteinExistence type="predicted"/>
<dbReference type="EMBL" id="MBDO02000078">
    <property type="protein sequence ID" value="RLN64224.1"/>
    <property type="molecule type" value="Genomic_DNA"/>
</dbReference>
<name>A0A3F2RU27_9STRA</name>
<dbReference type="SUPFAM" id="SSF52833">
    <property type="entry name" value="Thioredoxin-like"/>
    <property type="match status" value="2"/>
</dbReference>
<gene>
    <name evidence="2" type="ORF">BBP00_00003601</name>
</gene>
<dbReference type="InterPro" id="IPR012336">
    <property type="entry name" value="Thioredoxin-like_fold"/>
</dbReference>
<evidence type="ECO:0000259" key="1">
    <source>
        <dbReference type="Pfam" id="PF13462"/>
    </source>
</evidence>
<dbReference type="Gene3D" id="3.40.50.1820">
    <property type="entry name" value="alpha/beta hydrolase"/>
    <property type="match status" value="1"/>
</dbReference>
<evidence type="ECO:0000313" key="2">
    <source>
        <dbReference type="EMBL" id="RLN64224.1"/>
    </source>
</evidence>
<dbReference type="InterPro" id="IPR036249">
    <property type="entry name" value="Thioredoxin-like_sf"/>
</dbReference>